<evidence type="ECO:0000313" key="2">
    <source>
        <dbReference type="Proteomes" id="UP001305779"/>
    </source>
</evidence>
<evidence type="ECO:0000313" key="1">
    <source>
        <dbReference type="EMBL" id="KAK4495098.1"/>
    </source>
</evidence>
<organism evidence="1 2">
    <name type="scientific">Zasmidium cellare</name>
    <name type="common">Wine cellar mold</name>
    <name type="synonym">Racodium cellare</name>
    <dbReference type="NCBI Taxonomy" id="395010"/>
    <lineage>
        <taxon>Eukaryota</taxon>
        <taxon>Fungi</taxon>
        <taxon>Dikarya</taxon>
        <taxon>Ascomycota</taxon>
        <taxon>Pezizomycotina</taxon>
        <taxon>Dothideomycetes</taxon>
        <taxon>Dothideomycetidae</taxon>
        <taxon>Mycosphaerellales</taxon>
        <taxon>Mycosphaerellaceae</taxon>
        <taxon>Zasmidium</taxon>
    </lineage>
</organism>
<keyword evidence="2" id="KW-1185">Reference proteome</keyword>
<gene>
    <name evidence="1" type="ORF">PRZ48_013425</name>
</gene>
<dbReference type="Proteomes" id="UP001305779">
    <property type="component" value="Unassembled WGS sequence"/>
</dbReference>
<accession>A0ABR0E1I3</accession>
<proteinExistence type="predicted"/>
<reference evidence="1 2" key="1">
    <citation type="journal article" date="2023" name="G3 (Bethesda)">
        <title>A chromosome-level genome assembly of Zasmidium syzygii isolated from banana leaves.</title>
        <authorList>
            <person name="van Westerhoven A.C."/>
            <person name="Mehrabi R."/>
            <person name="Talebi R."/>
            <person name="Steentjes M.B.F."/>
            <person name="Corcolon B."/>
            <person name="Chong P.A."/>
            <person name="Kema G.H.J."/>
            <person name="Seidl M.F."/>
        </authorList>
    </citation>
    <scope>NUCLEOTIDE SEQUENCE [LARGE SCALE GENOMIC DNA]</scope>
    <source>
        <strain evidence="1 2">P124</strain>
    </source>
</reference>
<sequence>MTAGEEFLDDDNSIDVYALFVLEDYVPHSIINEVLSTNADEPPGDYYLWPADNYSTLPPLRHWPHPGTVKPPIDPSWRSPFVGKTLKQAARFVRNAPKPLCRTFFAVLVKERYEKDGCVRICKIVIGEEVQSFFYDGEDVVTYFIGHDRDTWEETWRSLREGKPQQHIADPEWLDDDNRVDVYALFVLEDVPHSVHFPNKFTP</sequence>
<comment type="caution">
    <text evidence="1">The sequence shown here is derived from an EMBL/GenBank/DDBJ whole genome shotgun (WGS) entry which is preliminary data.</text>
</comment>
<dbReference type="EMBL" id="JAXOVC010000012">
    <property type="protein sequence ID" value="KAK4495098.1"/>
    <property type="molecule type" value="Genomic_DNA"/>
</dbReference>
<name>A0ABR0E1I3_ZASCE</name>
<protein>
    <submittedName>
        <fullName evidence="1">Uncharacterized protein</fullName>
    </submittedName>
</protein>